<dbReference type="CDD" id="cd06261">
    <property type="entry name" value="TM_PBP2"/>
    <property type="match status" value="1"/>
</dbReference>
<evidence type="ECO:0000256" key="5">
    <source>
        <dbReference type="ARBA" id="ARBA00022989"/>
    </source>
</evidence>
<keyword evidence="2 7" id="KW-0813">Transport</keyword>
<dbReference type="InterPro" id="IPR051393">
    <property type="entry name" value="ABC_transporter_permease"/>
</dbReference>
<feature type="transmembrane region" description="Helical" evidence="7">
    <location>
        <begin position="42"/>
        <end position="64"/>
    </location>
</feature>
<dbReference type="PANTHER" id="PTHR30193">
    <property type="entry name" value="ABC TRANSPORTER PERMEASE PROTEIN"/>
    <property type="match status" value="1"/>
</dbReference>
<dbReference type="EMBL" id="FQVG01000005">
    <property type="protein sequence ID" value="SHE46560.1"/>
    <property type="molecule type" value="Genomic_DNA"/>
</dbReference>
<organism evidence="9 10">
    <name type="scientific">Caloramator proteoclasticus DSM 10124</name>
    <dbReference type="NCBI Taxonomy" id="1121262"/>
    <lineage>
        <taxon>Bacteria</taxon>
        <taxon>Bacillati</taxon>
        <taxon>Bacillota</taxon>
        <taxon>Clostridia</taxon>
        <taxon>Eubacteriales</taxon>
        <taxon>Clostridiaceae</taxon>
        <taxon>Caloramator</taxon>
    </lineage>
</organism>
<evidence type="ECO:0000256" key="4">
    <source>
        <dbReference type="ARBA" id="ARBA00022692"/>
    </source>
</evidence>
<evidence type="ECO:0000256" key="6">
    <source>
        <dbReference type="ARBA" id="ARBA00023136"/>
    </source>
</evidence>
<evidence type="ECO:0000256" key="1">
    <source>
        <dbReference type="ARBA" id="ARBA00004651"/>
    </source>
</evidence>
<feature type="transmembrane region" description="Helical" evidence="7">
    <location>
        <begin position="166"/>
        <end position="188"/>
    </location>
</feature>
<comment type="subcellular location">
    <subcellularLocation>
        <location evidence="1 7">Cell membrane</location>
        <topology evidence="1 7">Multi-pass membrane protein</topology>
    </subcellularLocation>
</comment>
<keyword evidence="6 7" id="KW-0472">Membrane</keyword>
<evidence type="ECO:0000256" key="3">
    <source>
        <dbReference type="ARBA" id="ARBA00022475"/>
    </source>
</evidence>
<dbReference type="InterPro" id="IPR000515">
    <property type="entry name" value="MetI-like"/>
</dbReference>
<feature type="transmembrane region" description="Helical" evidence="7">
    <location>
        <begin position="363"/>
        <end position="383"/>
    </location>
</feature>
<feature type="transmembrane region" description="Helical" evidence="7">
    <location>
        <begin position="303"/>
        <end position="323"/>
    </location>
</feature>
<dbReference type="GO" id="GO:0055085">
    <property type="term" value="P:transmembrane transport"/>
    <property type="evidence" value="ECO:0007669"/>
    <property type="project" value="InterPro"/>
</dbReference>
<evidence type="ECO:0000313" key="10">
    <source>
        <dbReference type="Proteomes" id="UP000184423"/>
    </source>
</evidence>
<dbReference type="Proteomes" id="UP000184423">
    <property type="component" value="Unassembled WGS sequence"/>
</dbReference>
<dbReference type="Gene3D" id="1.10.3720.10">
    <property type="entry name" value="MetI-like"/>
    <property type="match status" value="1"/>
</dbReference>
<keyword evidence="10" id="KW-1185">Reference proteome</keyword>
<accession>A0A1M4TPY6</accession>
<feature type="transmembrane region" description="Helical" evidence="7">
    <location>
        <begin position="200"/>
        <end position="221"/>
    </location>
</feature>
<dbReference type="PANTHER" id="PTHR30193:SF37">
    <property type="entry name" value="INNER MEMBRANE ABC TRANSPORTER PERMEASE PROTEIN YCJO"/>
    <property type="match status" value="1"/>
</dbReference>
<feature type="transmembrane region" description="Helical" evidence="7">
    <location>
        <begin position="241"/>
        <end position="260"/>
    </location>
</feature>
<proteinExistence type="inferred from homology"/>
<evidence type="ECO:0000256" key="7">
    <source>
        <dbReference type="RuleBase" id="RU363032"/>
    </source>
</evidence>
<evidence type="ECO:0000259" key="8">
    <source>
        <dbReference type="PROSITE" id="PS50928"/>
    </source>
</evidence>
<sequence>MQIICIIPLCELPQLIEVVASWSILKAEQVIPRSKGCSFPRYTIYMANFSLVFAIIIVAFFIYFRNIHHPLQKWATSIAVYVKSEVLLMQLRKATKSYERSLDRYGWLFISIAVILLAVFMFYPIIYSLILSTMSSKGIVQKFVGLGNYKKLIKDEMFIKALKNTFIFLIIQVPIMLLLALILAAILNDKTIKFRGLFRTGIFLPAVTSLVAYTILFKMMFSVDGFINLSLMRLHIIKQPIPWLMDPFWAKVTVIIAMTWRWTGYNMVFYLSGLQSVPDELYEAAEIDGASKMQQFFHITIPMLKPIIVFTTIMSTIGTLQLFDEPMNLSQGGVTGATTGPGNSLLTLSVYIYNLCFKYMPNFGYAATIAYVIVFIVAILSFIQFKVAGDKE</sequence>
<feature type="transmembrane region" description="Helical" evidence="7">
    <location>
        <begin position="105"/>
        <end position="126"/>
    </location>
</feature>
<dbReference type="Pfam" id="PF00528">
    <property type="entry name" value="BPD_transp_1"/>
    <property type="match status" value="1"/>
</dbReference>
<dbReference type="InterPro" id="IPR035906">
    <property type="entry name" value="MetI-like_sf"/>
</dbReference>
<dbReference type="PROSITE" id="PS50928">
    <property type="entry name" value="ABC_TM1"/>
    <property type="match status" value="1"/>
</dbReference>
<feature type="domain" description="ABC transmembrane type-1" evidence="8">
    <location>
        <begin position="162"/>
        <end position="384"/>
    </location>
</feature>
<keyword evidence="3" id="KW-1003">Cell membrane</keyword>
<gene>
    <name evidence="9" type="ORF">SAMN02746091_00435</name>
</gene>
<reference evidence="10" key="1">
    <citation type="submission" date="2016-11" db="EMBL/GenBank/DDBJ databases">
        <authorList>
            <person name="Varghese N."/>
            <person name="Submissions S."/>
        </authorList>
    </citation>
    <scope>NUCLEOTIDE SEQUENCE [LARGE SCALE GENOMIC DNA]</scope>
    <source>
        <strain evidence="10">DSM 10124</strain>
    </source>
</reference>
<keyword evidence="4 7" id="KW-0812">Transmembrane</keyword>
<evidence type="ECO:0000256" key="2">
    <source>
        <dbReference type="ARBA" id="ARBA00022448"/>
    </source>
</evidence>
<dbReference type="GO" id="GO:0005886">
    <property type="term" value="C:plasma membrane"/>
    <property type="evidence" value="ECO:0007669"/>
    <property type="project" value="UniProtKB-SubCell"/>
</dbReference>
<name>A0A1M4TPY6_9CLOT</name>
<keyword evidence="5 7" id="KW-1133">Transmembrane helix</keyword>
<evidence type="ECO:0000313" key="9">
    <source>
        <dbReference type="EMBL" id="SHE46560.1"/>
    </source>
</evidence>
<dbReference type="AlphaFoldDB" id="A0A1M4TPY6"/>
<dbReference type="SUPFAM" id="SSF161098">
    <property type="entry name" value="MetI-like"/>
    <property type="match status" value="1"/>
</dbReference>
<protein>
    <submittedName>
        <fullName evidence="9">Lactose/L-arabinose transport system permease protein</fullName>
    </submittedName>
</protein>
<comment type="similarity">
    <text evidence="7">Belongs to the binding-protein-dependent transport system permease family.</text>
</comment>